<evidence type="ECO:0000256" key="3">
    <source>
        <dbReference type="ARBA" id="ARBA00022448"/>
    </source>
</evidence>
<organism evidence="9 10">
    <name type="scientific">Salipaludibacillus neizhouensis</name>
    <dbReference type="NCBI Taxonomy" id="885475"/>
    <lineage>
        <taxon>Bacteria</taxon>
        <taxon>Bacillati</taxon>
        <taxon>Bacillota</taxon>
        <taxon>Bacilli</taxon>
        <taxon>Bacillales</taxon>
        <taxon>Bacillaceae</taxon>
    </lineage>
</organism>
<comment type="caution">
    <text evidence="9">The sequence shown here is derived from an EMBL/GenBank/DDBJ whole genome shotgun (WGS) entry which is preliminary data.</text>
</comment>
<evidence type="ECO:0000313" key="10">
    <source>
        <dbReference type="Proteomes" id="UP000281498"/>
    </source>
</evidence>
<dbReference type="GO" id="GO:0016887">
    <property type="term" value="F:ATP hydrolysis activity"/>
    <property type="evidence" value="ECO:0007669"/>
    <property type="project" value="InterPro"/>
</dbReference>
<dbReference type="FunFam" id="3.40.50.300:FF:000016">
    <property type="entry name" value="Oligopeptide ABC transporter ATP-binding component"/>
    <property type="match status" value="1"/>
</dbReference>
<dbReference type="RefSeq" id="WP_110934733.1">
    <property type="nucleotide sequence ID" value="NZ_KZ614146.1"/>
</dbReference>
<keyword evidence="10" id="KW-1185">Reference proteome</keyword>
<dbReference type="InterPro" id="IPR017871">
    <property type="entry name" value="ABC_transporter-like_CS"/>
</dbReference>
<dbReference type="GO" id="GO:0005524">
    <property type="term" value="F:ATP binding"/>
    <property type="evidence" value="ECO:0007669"/>
    <property type="project" value="UniProtKB-KW"/>
</dbReference>
<dbReference type="PANTHER" id="PTHR43297">
    <property type="entry name" value="OLIGOPEPTIDE TRANSPORT ATP-BINDING PROTEIN APPD"/>
    <property type="match status" value="1"/>
</dbReference>
<dbReference type="InterPro" id="IPR050388">
    <property type="entry name" value="ABC_Ni/Peptide_Import"/>
</dbReference>
<dbReference type="CDD" id="cd03257">
    <property type="entry name" value="ABC_NikE_OppD_transporters"/>
    <property type="match status" value="1"/>
</dbReference>
<dbReference type="OrthoDB" id="9802264at2"/>
<dbReference type="GO" id="GO:0015833">
    <property type="term" value="P:peptide transport"/>
    <property type="evidence" value="ECO:0007669"/>
    <property type="project" value="InterPro"/>
</dbReference>
<dbReference type="InterPro" id="IPR003439">
    <property type="entry name" value="ABC_transporter-like_ATP-bd"/>
</dbReference>
<name>A0A3A9K293_9BACI</name>
<accession>A0A3A9K293</accession>
<dbReference type="Pfam" id="PF08352">
    <property type="entry name" value="oligo_HPY"/>
    <property type="match status" value="1"/>
</dbReference>
<evidence type="ECO:0000259" key="8">
    <source>
        <dbReference type="PROSITE" id="PS50893"/>
    </source>
</evidence>
<evidence type="ECO:0000256" key="7">
    <source>
        <dbReference type="ARBA" id="ARBA00023136"/>
    </source>
</evidence>
<dbReference type="PROSITE" id="PS50893">
    <property type="entry name" value="ABC_TRANSPORTER_2"/>
    <property type="match status" value="1"/>
</dbReference>
<dbReference type="EMBL" id="PDOE01000005">
    <property type="protein sequence ID" value="RKL66847.1"/>
    <property type="molecule type" value="Genomic_DNA"/>
</dbReference>
<dbReference type="InterPro" id="IPR003593">
    <property type="entry name" value="AAA+_ATPase"/>
</dbReference>
<evidence type="ECO:0000256" key="2">
    <source>
        <dbReference type="ARBA" id="ARBA00005417"/>
    </source>
</evidence>
<keyword evidence="5" id="KW-0547">Nucleotide-binding</keyword>
<dbReference type="SUPFAM" id="SSF52540">
    <property type="entry name" value="P-loop containing nucleoside triphosphate hydrolases"/>
    <property type="match status" value="1"/>
</dbReference>
<keyword evidence="6 9" id="KW-0067">ATP-binding</keyword>
<dbReference type="InterPro" id="IPR013563">
    <property type="entry name" value="Oligopep_ABC_C"/>
</dbReference>
<dbReference type="InterPro" id="IPR027417">
    <property type="entry name" value="P-loop_NTPase"/>
</dbReference>
<evidence type="ECO:0000313" key="9">
    <source>
        <dbReference type="EMBL" id="RKL66847.1"/>
    </source>
</evidence>
<dbReference type="PROSITE" id="PS00211">
    <property type="entry name" value="ABC_TRANSPORTER_1"/>
    <property type="match status" value="1"/>
</dbReference>
<dbReference type="GO" id="GO:0005886">
    <property type="term" value="C:plasma membrane"/>
    <property type="evidence" value="ECO:0007669"/>
    <property type="project" value="UniProtKB-SubCell"/>
</dbReference>
<protein>
    <submittedName>
        <fullName evidence="9">Peptide ABC transporter ATP-binding protein</fullName>
    </submittedName>
</protein>
<sequence>MGETILSVDNLDVSFQTNSGLIKAVRGVSFDLKKGETLAIVGESGSGKSVTAKSIMQLLPKQSTRIDSGSIVYGGNDLLEYGNKEIEKIRGKEIAMVFQDPMTSLNPTMKIGKQVMEGLIKHNNIRKKEAKKRSIELLTEVGIPYAEERMNSFPHEFSGGMRQRVVIAMALACDPKVLIADEPTTALDVTIQAQILNLMKELQKKTGTSILIITHDLGVVVNMAQRIAVMYAGEIVETGTLREIFYKPKHPYTWGLLQSMPKMHQDQSVPLIPIAGSPPDVSLMHDGCPFAARCPYVMKVCHNHKPDQTQISVTHAAACWLEDDWAPEIKQPEKIGGVSNS</sequence>
<dbReference type="PANTHER" id="PTHR43297:SF2">
    <property type="entry name" value="DIPEPTIDE TRANSPORT ATP-BINDING PROTEIN DPPD"/>
    <property type="match status" value="1"/>
</dbReference>
<gene>
    <name evidence="9" type="ORF">CR203_13520</name>
</gene>
<evidence type="ECO:0000256" key="5">
    <source>
        <dbReference type="ARBA" id="ARBA00022741"/>
    </source>
</evidence>
<keyword evidence="7" id="KW-0472">Membrane</keyword>
<feature type="domain" description="ABC transporter" evidence="8">
    <location>
        <begin position="8"/>
        <end position="257"/>
    </location>
</feature>
<dbReference type="Proteomes" id="UP000281498">
    <property type="component" value="Unassembled WGS sequence"/>
</dbReference>
<evidence type="ECO:0000256" key="1">
    <source>
        <dbReference type="ARBA" id="ARBA00004202"/>
    </source>
</evidence>
<dbReference type="Gene3D" id="3.40.50.300">
    <property type="entry name" value="P-loop containing nucleotide triphosphate hydrolases"/>
    <property type="match status" value="1"/>
</dbReference>
<keyword evidence="4" id="KW-1003">Cell membrane</keyword>
<dbReference type="SMART" id="SM00382">
    <property type="entry name" value="AAA"/>
    <property type="match status" value="1"/>
</dbReference>
<dbReference type="Pfam" id="PF00005">
    <property type="entry name" value="ABC_tran"/>
    <property type="match status" value="1"/>
</dbReference>
<dbReference type="NCBIfam" id="TIGR01727">
    <property type="entry name" value="oligo_HPY"/>
    <property type="match status" value="1"/>
</dbReference>
<evidence type="ECO:0000256" key="6">
    <source>
        <dbReference type="ARBA" id="ARBA00022840"/>
    </source>
</evidence>
<evidence type="ECO:0000256" key="4">
    <source>
        <dbReference type="ARBA" id="ARBA00022475"/>
    </source>
</evidence>
<comment type="similarity">
    <text evidence="2">Belongs to the ABC transporter superfamily.</text>
</comment>
<reference evidence="9 10" key="1">
    <citation type="submission" date="2017-10" db="EMBL/GenBank/DDBJ databases">
        <title>Bacillus sp. nov., a halophilic bacterium isolated from a Keqin Lake.</title>
        <authorList>
            <person name="Wang H."/>
        </authorList>
    </citation>
    <scope>NUCLEOTIDE SEQUENCE [LARGE SCALE GENOMIC DNA]</scope>
    <source>
        <strain evidence="9 10">KCTC 13187</strain>
    </source>
</reference>
<keyword evidence="3" id="KW-0813">Transport</keyword>
<comment type="subcellular location">
    <subcellularLocation>
        <location evidence="1">Cell membrane</location>
        <topology evidence="1">Peripheral membrane protein</topology>
    </subcellularLocation>
</comment>
<dbReference type="AlphaFoldDB" id="A0A3A9K293"/>
<proteinExistence type="inferred from homology"/>